<reference evidence="5" key="1">
    <citation type="submission" date="2013-09" db="EMBL/GenBank/DDBJ databases">
        <title>The Genome Sequence of Anopheles maculatus species B.</title>
        <authorList>
            <consortium name="The Broad Institute Genomics Platform"/>
            <person name="Neafsey D.E."/>
            <person name="Besansky N."/>
            <person name="Howell P."/>
            <person name="Walton C."/>
            <person name="Young S.K."/>
            <person name="Zeng Q."/>
            <person name="Gargeya S."/>
            <person name="Fitzgerald M."/>
            <person name="Haas B."/>
            <person name="Abouelleil A."/>
            <person name="Allen A.W."/>
            <person name="Alvarado L."/>
            <person name="Arachchi H.M."/>
            <person name="Berlin A.M."/>
            <person name="Chapman S.B."/>
            <person name="Gainer-Dewar J."/>
            <person name="Goldberg J."/>
            <person name="Griggs A."/>
            <person name="Gujja S."/>
            <person name="Hansen M."/>
            <person name="Howarth C."/>
            <person name="Imamovic A."/>
            <person name="Ireland A."/>
            <person name="Larimer J."/>
            <person name="McCowan C."/>
            <person name="Murphy C."/>
            <person name="Pearson M."/>
            <person name="Poon T.W."/>
            <person name="Priest M."/>
            <person name="Roberts A."/>
            <person name="Saif S."/>
            <person name="Shea T."/>
            <person name="Sisk P."/>
            <person name="Sykes S."/>
            <person name="Wortman J."/>
            <person name="Nusbaum C."/>
            <person name="Birren B."/>
        </authorList>
    </citation>
    <scope>NUCLEOTIDE SEQUENCE [LARGE SCALE GENOMIC DNA]</scope>
    <source>
        <strain evidence="5">maculatus3</strain>
    </source>
</reference>
<keyword evidence="1" id="KW-0175">Coiled coil</keyword>
<name>A0A182T1H5_9DIPT</name>
<dbReference type="InterPro" id="IPR004875">
    <property type="entry name" value="DDE_SF_endonuclease_dom"/>
</dbReference>
<organism evidence="4 5">
    <name type="scientific">Anopheles maculatus</name>
    <dbReference type="NCBI Taxonomy" id="74869"/>
    <lineage>
        <taxon>Eukaryota</taxon>
        <taxon>Metazoa</taxon>
        <taxon>Ecdysozoa</taxon>
        <taxon>Arthropoda</taxon>
        <taxon>Hexapoda</taxon>
        <taxon>Insecta</taxon>
        <taxon>Pterygota</taxon>
        <taxon>Neoptera</taxon>
        <taxon>Endopterygota</taxon>
        <taxon>Diptera</taxon>
        <taxon>Nematocera</taxon>
        <taxon>Culicoidea</taxon>
        <taxon>Culicidae</taxon>
        <taxon>Anophelinae</taxon>
        <taxon>Anopheles</taxon>
        <taxon>Anopheles maculatus group</taxon>
    </lineage>
</organism>
<evidence type="ECO:0000313" key="4">
    <source>
        <dbReference type="EnsemblMetazoa" id="AMAM017729-PA"/>
    </source>
</evidence>
<dbReference type="GO" id="GO:0003676">
    <property type="term" value="F:nucleic acid binding"/>
    <property type="evidence" value="ECO:0007669"/>
    <property type="project" value="InterPro"/>
</dbReference>
<evidence type="ECO:0000256" key="1">
    <source>
        <dbReference type="SAM" id="Coils"/>
    </source>
</evidence>
<accession>A0A182T1H5</accession>
<keyword evidence="5" id="KW-1185">Reference proteome</keyword>
<sequence>MIVKFMPTDVANLLQPMQQGIVSLLKWNYRTELMKQYHSDDKHLKHRKMEDAVQDLECAWSKISAQTIKNAWSKLVPEMEPYVVESEIIQANGTDTDTCVVMVDHTTGLVMDIEEVEEIEEDGEPIEEIQEVEEIIEDIQEEVDGEDVEIEEEEIHHHHLEEVEQEGSIKMEEWFNANNGIIVKEEESIVEVAVEFSELAEVEQQSTLPSPLPPPPPPPPAPQVEESGEYSGDEHPDRRLELHTALTSVETLLDFVDQRGLAVEDKKAFKKIRFDVRNLMKSLAAKKNNPASASAVRLVG</sequence>
<feature type="coiled-coil region" evidence="1">
    <location>
        <begin position="129"/>
        <end position="156"/>
    </location>
</feature>
<reference evidence="4" key="2">
    <citation type="submission" date="2020-05" db="UniProtKB">
        <authorList>
            <consortium name="EnsemblMetazoa"/>
        </authorList>
    </citation>
    <scope>IDENTIFICATION</scope>
    <source>
        <strain evidence="4">maculatus3</strain>
    </source>
</reference>
<proteinExistence type="predicted"/>
<dbReference type="VEuPathDB" id="VectorBase:AMAM017729"/>
<evidence type="ECO:0000259" key="3">
    <source>
        <dbReference type="Pfam" id="PF03184"/>
    </source>
</evidence>
<evidence type="ECO:0000256" key="2">
    <source>
        <dbReference type="SAM" id="MobiDB-lite"/>
    </source>
</evidence>
<feature type="region of interest" description="Disordered" evidence="2">
    <location>
        <begin position="201"/>
        <end position="236"/>
    </location>
</feature>
<evidence type="ECO:0000313" key="5">
    <source>
        <dbReference type="Proteomes" id="UP000075901"/>
    </source>
</evidence>
<feature type="compositionally biased region" description="Pro residues" evidence="2">
    <location>
        <begin position="210"/>
        <end position="222"/>
    </location>
</feature>
<dbReference type="Pfam" id="PF03184">
    <property type="entry name" value="DDE_1"/>
    <property type="match status" value="1"/>
</dbReference>
<dbReference type="Proteomes" id="UP000075901">
    <property type="component" value="Unassembled WGS sequence"/>
</dbReference>
<feature type="domain" description="DDE-1" evidence="3">
    <location>
        <begin position="3"/>
        <end position="72"/>
    </location>
</feature>
<protein>
    <recommendedName>
        <fullName evidence="3">DDE-1 domain-containing protein</fullName>
    </recommendedName>
</protein>
<dbReference type="AlphaFoldDB" id="A0A182T1H5"/>
<dbReference type="EnsemblMetazoa" id="AMAM017729-RA">
    <property type="protein sequence ID" value="AMAM017729-PA"/>
    <property type="gene ID" value="AMAM017729"/>
</dbReference>